<dbReference type="AlphaFoldDB" id="A0A1M7S2D0"/>
<reference evidence="2 3" key="1">
    <citation type="submission" date="2016-12" db="EMBL/GenBank/DDBJ databases">
        <authorList>
            <person name="Song W.-J."/>
            <person name="Kurnit D.M."/>
        </authorList>
    </citation>
    <scope>NUCLEOTIDE SEQUENCE [LARGE SCALE GENOMIC DNA]</scope>
    <source>
        <strain evidence="2 3">DSM 43162</strain>
    </source>
</reference>
<feature type="domain" description="DUF4007" evidence="1">
    <location>
        <begin position="11"/>
        <end position="306"/>
    </location>
</feature>
<evidence type="ECO:0000259" key="1">
    <source>
        <dbReference type="Pfam" id="PF13182"/>
    </source>
</evidence>
<sequence length="340" mass="36794">MRIESACSAAFARHESFHPRYGWIKKSVEGASDDPNLFTREDAVVTLGVGKNMVRAIRYWGLATKVLANRDNPANARVPHTAPSRIGRTLLADDGWDPYVEDPATLWLLHWLLMAPNCLAPVWWAAFNEFTAVQFRAADLEAFIVDYIGGVAGWDSPQVSSLKKDVACLLRMYTALQDGGRATDDDAIDCPFRELGLLRVADDRRTYRFVVGGKPSLPPAVALYACLDFAACSETGASTVTLSRLATEPGSPGRVFKVSEPVLTELLTSACRGVDDLDVINVAGAAQLAFRSDPGELAGCVLYGHYRKGNAKALKPRFDLAGLSARTSADDVLALSGDSQ</sequence>
<accession>A0A1M7S2D0</accession>
<dbReference type="Proteomes" id="UP000184428">
    <property type="component" value="Unassembled WGS sequence"/>
</dbReference>
<gene>
    <name evidence="2" type="ORF">SAMN05660350_00428</name>
</gene>
<dbReference type="Pfam" id="PF13182">
    <property type="entry name" value="DUF4007"/>
    <property type="match status" value="1"/>
</dbReference>
<dbReference type="RefSeq" id="WP_072912316.1">
    <property type="nucleotide sequence ID" value="NZ_FRDM01000001.1"/>
</dbReference>
<dbReference type="InterPro" id="IPR025248">
    <property type="entry name" value="DUF4007"/>
</dbReference>
<evidence type="ECO:0000313" key="3">
    <source>
        <dbReference type="Proteomes" id="UP000184428"/>
    </source>
</evidence>
<evidence type="ECO:0000313" key="2">
    <source>
        <dbReference type="EMBL" id="SHN52799.1"/>
    </source>
</evidence>
<dbReference type="EMBL" id="FRDM01000001">
    <property type="protein sequence ID" value="SHN52799.1"/>
    <property type="molecule type" value="Genomic_DNA"/>
</dbReference>
<proteinExistence type="predicted"/>
<name>A0A1M7S2D0_9ACTN</name>
<dbReference type="OrthoDB" id="747541at2"/>
<organism evidence="2 3">
    <name type="scientific">Geodermatophilus obscurus</name>
    <dbReference type="NCBI Taxonomy" id="1861"/>
    <lineage>
        <taxon>Bacteria</taxon>
        <taxon>Bacillati</taxon>
        <taxon>Actinomycetota</taxon>
        <taxon>Actinomycetes</taxon>
        <taxon>Geodermatophilales</taxon>
        <taxon>Geodermatophilaceae</taxon>
        <taxon>Geodermatophilus</taxon>
    </lineage>
</organism>
<protein>
    <recommendedName>
        <fullName evidence="1">DUF4007 domain-containing protein</fullName>
    </recommendedName>
</protein>